<name>A0A1J1ICY3_9DIPT</name>
<keyword evidence="8" id="KW-0119">Carbohydrate metabolism</keyword>
<keyword evidence="7" id="KW-0460">Magnesium</keyword>
<keyword evidence="5" id="KW-0418">Kinase</keyword>
<dbReference type="GO" id="GO:0006012">
    <property type="term" value="P:galactose metabolic process"/>
    <property type="evidence" value="ECO:0007669"/>
    <property type="project" value="InterPro"/>
</dbReference>
<organism evidence="12 13">
    <name type="scientific">Clunio marinus</name>
    <dbReference type="NCBI Taxonomy" id="568069"/>
    <lineage>
        <taxon>Eukaryota</taxon>
        <taxon>Metazoa</taxon>
        <taxon>Ecdysozoa</taxon>
        <taxon>Arthropoda</taxon>
        <taxon>Hexapoda</taxon>
        <taxon>Insecta</taxon>
        <taxon>Pterygota</taxon>
        <taxon>Neoptera</taxon>
        <taxon>Endopterygota</taxon>
        <taxon>Diptera</taxon>
        <taxon>Nematocera</taxon>
        <taxon>Chironomoidea</taxon>
        <taxon>Chironomidae</taxon>
        <taxon>Clunio</taxon>
    </lineage>
</organism>
<keyword evidence="13" id="KW-1185">Reference proteome</keyword>
<evidence type="ECO:0000256" key="4">
    <source>
        <dbReference type="ARBA" id="ARBA00022741"/>
    </source>
</evidence>
<dbReference type="GO" id="GO:0046872">
    <property type="term" value="F:metal ion binding"/>
    <property type="evidence" value="ECO:0007669"/>
    <property type="project" value="UniProtKB-KW"/>
</dbReference>
<evidence type="ECO:0000313" key="12">
    <source>
        <dbReference type="EMBL" id="CRK97610.1"/>
    </source>
</evidence>
<dbReference type="PRINTS" id="PR00473">
    <property type="entry name" value="GALCTOKINASE"/>
</dbReference>
<feature type="domain" description="GHMP kinase C-terminal" evidence="10">
    <location>
        <begin position="289"/>
        <end position="368"/>
    </location>
</feature>
<evidence type="ECO:0000256" key="6">
    <source>
        <dbReference type="ARBA" id="ARBA00022840"/>
    </source>
</evidence>
<dbReference type="Gene3D" id="3.30.230.10">
    <property type="match status" value="1"/>
</dbReference>
<gene>
    <name evidence="12" type="primary">putative Galactokinase</name>
    <name evidence="12" type="ORF">CLUMA_CG010996</name>
</gene>
<dbReference type="SUPFAM" id="SSF54211">
    <property type="entry name" value="Ribosomal protein S5 domain 2-like"/>
    <property type="match status" value="1"/>
</dbReference>
<dbReference type="InterPro" id="IPR006203">
    <property type="entry name" value="GHMP_knse_ATP-bd_CS"/>
</dbReference>
<evidence type="ECO:0000259" key="11">
    <source>
        <dbReference type="Pfam" id="PF10509"/>
    </source>
</evidence>
<feature type="domain" description="GHMP kinase N-terminal" evidence="9">
    <location>
        <begin position="104"/>
        <end position="190"/>
    </location>
</feature>
<evidence type="ECO:0000259" key="10">
    <source>
        <dbReference type="Pfam" id="PF08544"/>
    </source>
</evidence>
<evidence type="ECO:0000256" key="8">
    <source>
        <dbReference type="ARBA" id="ARBA00023277"/>
    </source>
</evidence>
<dbReference type="InterPro" id="IPR020568">
    <property type="entry name" value="Ribosomal_Su5_D2-typ_SF"/>
</dbReference>
<dbReference type="Pfam" id="PF00288">
    <property type="entry name" value="GHMP_kinases_N"/>
    <property type="match status" value="1"/>
</dbReference>
<keyword evidence="6" id="KW-0067">ATP-binding</keyword>
<dbReference type="PANTHER" id="PTHR10457:SF7">
    <property type="entry name" value="GALACTOKINASE-RELATED"/>
    <property type="match status" value="1"/>
</dbReference>
<protein>
    <submittedName>
        <fullName evidence="12">CLUMA_CG010996, isoform A</fullName>
    </submittedName>
</protein>
<dbReference type="InterPro" id="IPR014721">
    <property type="entry name" value="Ribsml_uS5_D2-typ_fold_subgr"/>
</dbReference>
<evidence type="ECO:0000256" key="7">
    <source>
        <dbReference type="ARBA" id="ARBA00022842"/>
    </source>
</evidence>
<evidence type="ECO:0000256" key="3">
    <source>
        <dbReference type="ARBA" id="ARBA00022723"/>
    </source>
</evidence>
<dbReference type="STRING" id="568069.A0A1J1ICY3"/>
<proteinExistence type="inferred from homology"/>
<keyword evidence="4" id="KW-0547">Nucleotide-binding</keyword>
<feature type="domain" description="Galactokinase N-terminal" evidence="11">
    <location>
        <begin position="18"/>
        <end position="66"/>
    </location>
</feature>
<dbReference type="Proteomes" id="UP000183832">
    <property type="component" value="Unassembled WGS sequence"/>
</dbReference>
<dbReference type="InterPro" id="IPR036554">
    <property type="entry name" value="GHMP_kinase_C_sf"/>
</dbReference>
<dbReference type="PROSITE" id="PS00627">
    <property type="entry name" value="GHMP_KINASES_ATP"/>
    <property type="match status" value="1"/>
</dbReference>
<dbReference type="PIRSF" id="PIRSF000530">
    <property type="entry name" value="Galactokinase"/>
    <property type="match status" value="1"/>
</dbReference>
<dbReference type="SUPFAM" id="SSF55060">
    <property type="entry name" value="GHMP Kinase, C-terminal domain"/>
    <property type="match status" value="1"/>
</dbReference>
<dbReference type="InterPro" id="IPR019539">
    <property type="entry name" value="GalKase_N"/>
</dbReference>
<comment type="similarity">
    <text evidence="1">Belongs to the GHMP kinase family. GalK subfamily.</text>
</comment>
<dbReference type="InterPro" id="IPR006204">
    <property type="entry name" value="GHMP_kinase_N_dom"/>
</dbReference>
<dbReference type="Pfam" id="PF10509">
    <property type="entry name" value="GalKase_gal_bdg"/>
    <property type="match status" value="1"/>
</dbReference>
<dbReference type="Gene3D" id="3.30.70.890">
    <property type="entry name" value="GHMP kinase, C-terminal domain"/>
    <property type="match status" value="1"/>
</dbReference>
<dbReference type="GO" id="GO:0005829">
    <property type="term" value="C:cytosol"/>
    <property type="evidence" value="ECO:0007669"/>
    <property type="project" value="TreeGrafter"/>
</dbReference>
<evidence type="ECO:0000256" key="5">
    <source>
        <dbReference type="ARBA" id="ARBA00022777"/>
    </source>
</evidence>
<dbReference type="PROSITE" id="PS00106">
    <property type="entry name" value="GALACTOKINASE"/>
    <property type="match status" value="1"/>
</dbReference>
<dbReference type="GO" id="GO:0004335">
    <property type="term" value="F:galactokinase activity"/>
    <property type="evidence" value="ECO:0007669"/>
    <property type="project" value="InterPro"/>
</dbReference>
<dbReference type="EMBL" id="CVRI01000047">
    <property type="protein sequence ID" value="CRK97610.1"/>
    <property type="molecule type" value="Genomic_DNA"/>
</dbReference>
<dbReference type="InterPro" id="IPR006206">
    <property type="entry name" value="Mevalonate/galactokinase"/>
</dbReference>
<dbReference type="GO" id="GO:0005524">
    <property type="term" value="F:ATP binding"/>
    <property type="evidence" value="ECO:0007669"/>
    <property type="project" value="UniProtKB-KW"/>
</dbReference>
<dbReference type="NCBIfam" id="TIGR00131">
    <property type="entry name" value="gal_kin"/>
    <property type="match status" value="1"/>
</dbReference>
<evidence type="ECO:0000256" key="1">
    <source>
        <dbReference type="ARBA" id="ARBA00006566"/>
    </source>
</evidence>
<dbReference type="InterPro" id="IPR019741">
    <property type="entry name" value="Galactokinase_CS"/>
</dbReference>
<dbReference type="FunFam" id="3.30.230.10:FF:000040">
    <property type="entry name" value="Galactokinase 1"/>
    <property type="match status" value="1"/>
</dbReference>
<evidence type="ECO:0000313" key="13">
    <source>
        <dbReference type="Proteomes" id="UP000183832"/>
    </source>
</evidence>
<keyword evidence="3" id="KW-0479">Metal-binding</keyword>
<accession>A0A1J1ICY3</accession>
<reference evidence="12 13" key="1">
    <citation type="submission" date="2015-04" db="EMBL/GenBank/DDBJ databases">
        <authorList>
            <person name="Syromyatnikov M.Y."/>
            <person name="Popov V.N."/>
        </authorList>
    </citation>
    <scope>NUCLEOTIDE SEQUENCE [LARGE SCALE GENOMIC DNA]</scope>
</reference>
<dbReference type="PRINTS" id="PR00959">
    <property type="entry name" value="MEVGALKINASE"/>
</dbReference>
<sequence>MAVQLPTFEDLLKKTATSFEHIYKRKPDIAACAPGRVNLIGEHIDYCDGFVLPMALPMVTIIVGRKNDTKSDCNITTMCAEADQPKQVQFQIENLCSGTPKWANYVKGVISHYGFSVPGFDAVINTNVPIGGGLSSSAALEVATLKFIEIIADEKYAKEKDKALICQKAEHTFANMPCGIMDQFISVMGKEKHALLIDCQSLNVNHIPFDAEDLLVLICNSNVKHELSSSEYPTRRKQCSEALKLMGLESYREANLSHLKALEGSAENVLIKRARHVIGEIERTLKASEALKSCDFITVGRLMLESHKSLSSDFEVSCHELDKLVDLAMQCNGVLGSRMTGGGFGGCTVSLVLSKEIDNVIKQIDSEYSGATFYVCKPADGARAIDLGNLN</sequence>
<evidence type="ECO:0000259" key="9">
    <source>
        <dbReference type="Pfam" id="PF00288"/>
    </source>
</evidence>
<dbReference type="PANTHER" id="PTHR10457">
    <property type="entry name" value="MEVALONATE KINASE/GALACTOKINASE"/>
    <property type="match status" value="1"/>
</dbReference>
<evidence type="ECO:0000256" key="2">
    <source>
        <dbReference type="ARBA" id="ARBA00022679"/>
    </source>
</evidence>
<dbReference type="InterPro" id="IPR013750">
    <property type="entry name" value="GHMP_kinase_C_dom"/>
</dbReference>
<keyword evidence="2" id="KW-0808">Transferase</keyword>
<dbReference type="FunFam" id="3.30.70.890:FF:000001">
    <property type="entry name" value="Galactokinase"/>
    <property type="match status" value="1"/>
</dbReference>
<dbReference type="InterPro" id="IPR000705">
    <property type="entry name" value="Galactokinase"/>
</dbReference>
<dbReference type="Pfam" id="PF08544">
    <property type="entry name" value="GHMP_kinases_C"/>
    <property type="match status" value="1"/>
</dbReference>
<dbReference type="AlphaFoldDB" id="A0A1J1ICY3"/>
<dbReference type="OrthoDB" id="275179at2759"/>